<proteinExistence type="predicted"/>
<reference evidence="2 3" key="1">
    <citation type="journal article" date="2020" name="Genomics">
        <title>Complete, high-quality genomes from long-read metagenomic sequencing of two wolf lichen thalli reveals enigmatic genome architecture.</title>
        <authorList>
            <person name="McKenzie S.K."/>
            <person name="Walston R.F."/>
            <person name="Allen J.L."/>
        </authorList>
    </citation>
    <scope>NUCLEOTIDE SEQUENCE [LARGE SCALE GENOMIC DNA]</scope>
    <source>
        <strain evidence="2">WasteWater2</strain>
    </source>
</reference>
<feature type="region of interest" description="Disordered" evidence="1">
    <location>
        <begin position="42"/>
        <end position="71"/>
    </location>
</feature>
<sequence>MDPLTHSPTVARRWICKNVGNCDGRAGKVAVTLRKWKSLPESTMSPQPLAYQGSPTVTAAGPHSVLKYEQT</sequence>
<evidence type="ECO:0000313" key="2">
    <source>
        <dbReference type="EMBL" id="KAF6232540.1"/>
    </source>
</evidence>
<protein>
    <submittedName>
        <fullName evidence="2">Uncharacterized protein</fullName>
    </submittedName>
</protein>
<gene>
    <name evidence="2" type="ORF">HO173_009208</name>
</gene>
<accession>A0A8H6FPZ1</accession>
<dbReference type="EMBL" id="JACCJC010000047">
    <property type="protein sequence ID" value="KAF6232540.1"/>
    <property type="molecule type" value="Genomic_DNA"/>
</dbReference>
<evidence type="ECO:0000256" key="1">
    <source>
        <dbReference type="SAM" id="MobiDB-lite"/>
    </source>
</evidence>
<dbReference type="GeneID" id="59290860"/>
<name>A0A8H6FPZ1_9LECA</name>
<organism evidence="2 3">
    <name type="scientific">Letharia columbiana</name>
    <dbReference type="NCBI Taxonomy" id="112416"/>
    <lineage>
        <taxon>Eukaryota</taxon>
        <taxon>Fungi</taxon>
        <taxon>Dikarya</taxon>
        <taxon>Ascomycota</taxon>
        <taxon>Pezizomycotina</taxon>
        <taxon>Lecanoromycetes</taxon>
        <taxon>OSLEUM clade</taxon>
        <taxon>Lecanoromycetidae</taxon>
        <taxon>Lecanorales</taxon>
        <taxon>Lecanorineae</taxon>
        <taxon>Parmeliaceae</taxon>
        <taxon>Letharia</taxon>
    </lineage>
</organism>
<evidence type="ECO:0000313" key="3">
    <source>
        <dbReference type="Proteomes" id="UP000578531"/>
    </source>
</evidence>
<keyword evidence="3" id="KW-1185">Reference proteome</keyword>
<dbReference type="RefSeq" id="XP_037161966.1">
    <property type="nucleotide sequence ID" value="XM_037311099.1"/>
</dbReference>
<dbReference type="Proteomes" id="UP000578531">
    <property type="component" value="Unassembled WGS sequence"/>
</dbReference>
<comment type="caution">
    <text evidence="2">The sequence shown here is derived from an EMBL/GenBank/DDBJ whole genome shotgun (WGS) entry which is preliminary data.</text>
</comment>
<dbReference type="AlphaFoldDB" id="A0A8H6FPZ1"/>